<dbReference type="Gene3D" id="3.40.50.300">
    <property type="entry name" value="P-loop containing nucleotide triphosphate hydrolases"/>
    <property type="match status" value="2"/>
</dbReference>
<feature type="coiled-coil region" evidence="1">
    <location>
        <begin position="131"/>
        <end position="173"/>
    </location>
</feature>
<dbReference type="GO" id="GO:0000028">
    <property type="term" value="P:ribosomal small subunit assembly"/>
    <property type="evidence" value="ECO:0007669"/>
    <property type="project" value="TreeGrafter"/>
</dbReference>
<gene>
    <name evidence="3" type="ORF">FRIFI_1092</name>
</gene>
<evidence type="ECO:0000256" key="1">
    <source>
        <dbReference type="SAM" id="Coils"/>
    </source>
</evidence>
<dbReference type="InterPro" id="IPR027417">
    <property type="entry name" value="P-loop_NTPase"/>
</dbReference>
<dbReference type="InterPro" id="IPR045063">
    <property type="entry name" value="Dynamin_N"/>
</dbReference>
<dbReference type="GO" id="GO:0005525">
    <property type="term" value="F:GTP binding"/>
    <property type="evidence" value="ECO:0007669"/>
    <property type="project" value="InterPro"/>
</dbReference>
<dbReference type="Proteomes" id="UP000245695">
    <property type="component" value="Chromosome 1"/>
</dbReference>
<accession>A0A2P2BQQ8</accession>
<name>A0A2P2BQQ8_9FIRM</name>
<organism evidence="3 4">
    <name type="scientific">Romboutsia hominis</name>
    <dbReference type="NCBI Taxonomy" id="1507512"/>
    <lineage>
        <taxon>Bacteria</taxon>
        <taxon>Bacillati</taxon>
        <taxon>Bacillota</taxon>
        <taxon>Clostridia</taxon>
        <taxon>Peptostreptococcales</taxon>
        <taxon>Peptostreptococcaceae</taxon>
        <taxon>Romboutsia</taxon>
    </lineage>
</organism>
<dbReference type="RefSeq" id="WP_166505247.1">
    <property type="nucleotide sequence ID" value="NZ_LN650648.1"/>
</dbReference>
<evidence type="ECO:0000259" key="2">
    <source>
        <dbReference type="Pfam" id="PF00350"/>
    </source>
</evidence>
<protein>
    <submittedName>
        <fullName evidence="3">Dynamin family</fullName>
    </submittedName>
</protein>
<dbReference type="Pfam" id="PF00350">
    <property type="entry name" value="Dynamin_N"/>
    <property type="match status" value="1"/>
</dbReference>
<dbReference type="AlphaFoldDB" id="A0A2P2BQQ8"/>
<proteinExistence type="predicted"/>
<dbReference type="InterPro" id="IPR005662">
    <property type="entry name" value="GTPase_Era-like"/>
</dbReference>
<feature type="domain" description="Dynamin N-terminal" evidence="2">
    <location>
        <begin position="66"/>
        <end position="264"/>
    </location>
</feature>
<dbReference type="PANTHER" id="PTHR42698:SF1">
    <property type="entry name" value="GTPASE ERA, MITOCHONDRIAL"/>
    <property type="match status" value="1"/>
</dbReference>
<dbReference type="KEGG" id="rhom:FRIFI_1092"/>
<sequence length="545" mass="64867">MYNSRYEELNNIMKIITPIENEINNITKYIYTKDKTKSIYIIDYIQKEINKLKNNVKELENPFVLCIVGCGNYGKSTLINSLIKREVVATKDIPSTWKVDVFLKSNLEKIEIIYDNEEKILKSIQGGYRLLKDEEDKYKKSKEKIYRLVQELKKENTKTKKELKEYKRELEEKYLYKPQICKIKYYLKEGNLINDFTIVDTPGLNQSLLNTDKKVERYYEIADGIIWVIDAQNIVSSENTKLINEINDIDKNYTNKNIIAVVNKIDIIKEKDLDKVKDKCEELFKDKFKDIVYISAKDAIKGILNEDYYYIQKSNIEKLYKSIDVNFKKLCENKQIESKYKNLYITKSNILQSIYSHKRELYKDLSIYNEIDYELKYTLDNIKKDALSYIKDIDIETKDHIISLQNKCNNDFSNIYDIIYKKSNFNKDSIYQKIDTNINLDKIQVPIQKQLKDKAKEDKLENLFNKFLVKAFNEDVNYKPNYLSINKELITKDIEKILKDNINTIISNIEYIKNHSFEKVYIDYKYINIYIDFLNNIERILNTLG</sequence>
<dbReference type="GO" id="GO:0019843">
    <property type="term" value="F:rRNA binding"/>
    <property type="evidence" value="ECO:0007669"/>
    <property type="project" value="TreeGrafter"/>
</dbReference>
<keyword evidence="4" id="KW-1185">Reference proteome</keyword>
<evidence type="ECO:0000313" key="3">
    <source>
        <dbReference type="EMBL" id="CEI72632.1"/>
    </source>
</evidence>
<reference evidence="3 4" key="1">
    <citation type="submission" date="2014-09" db="EMBL/GenBank/DDBJ databases">
        <authorList>
            <person name="Hornung B.V."/>
        </authorList>
    </citation>
    <scope>NUCLEOTIDE SEQUENCE [LARGE SCALE GENOMIC DNA]</scope>
    <source>
        <strain evidence="3 4">FRIFI</strain>
    </source>
</reference>
<dbReference type="PANTHER" id="PTHR42698">
    <property type="entry name" value="GTPASE ERA"/>
    <property type="match status" value="1"/>
</dbReference>
<dbReference type="EMBL" id="LN650648">
    <property type="protein sequence ID" value="CEI72632.1"/>
    <property type="molecule type" value="Genomic_DNA"/>
</dbReference>
<dbReference type="SUPFAM" id="SSF52540">
    <property type="entry name" value="P-loop containing nucleoside triphosphate hydrolases"/>
    <property type="match status" value="1"/>
</dbReference>
<dbReference type="GO" id="GO:0043024">
    <property type="term" value="F:ribosomal small subunit binding"/>
    <property type="evidence" value="ECO:0007669"/>
    <property type="project" value="TreeGrafter"/>
</dbReference>
<evidence type="ECO:0000313" key="4">
    <source>
        <dbReference type="Proteomes" id="UP000245695"/>
    </source>
</evidence>
<keyword evidence="1" id="KW-0175">Coiled coil</keyword>